<comment type="caution">
    <text evidence="1">The sequence shown here is derived from an EMBL/GenBank/DDBJ whole genome shotgun (WGS) entry which is preliminary data.</text>
</comment>
<keyword evidence="2" id="KW-1185">Reference proteome</keyword>
<reference evidence="2" key="1">
    <citation type="journal article" date="2019" name="Int. J. Syst. Evol. Microbiol.">
        <title>The Global Catalogue of Microorganisms (GCM) 10K type strain sequencing project: providing services to taxonomists for standard genome sequencing and annotation.</title>
        <authorList>
            <consortium name="The Broad Institute Genomics Platform"/>
            <consortium name="The Broad Institute Genome Sequencing Center for Infectious Disease"/>
            <person name="Wu L."/>
            <person name="Ma J."/>
        </authorList>
    </citation>
    <scope>NUCLEOTIDE SEQUENCE [LARGE SCALE GENOMIC DNA]</scope>
    <source>
        <strain evidence="2">KCTC 42742</strain>
    </source>
</reference>
<evidence type="ECO:0000313" key="2">
    <source>
        <dbReference type="Proteomes" id="UP001595741"/>
    </source>
</evidence>
<accession>A0ABV7RDU6</accession>
<dbReference type="RefSeq" id="WP_386090233.1">
    <property type="nucleotide sequence ID" value="NZ_JBHRXN010000014.1"/>
</dbReference>
<organism evidence="1 2">
    <name type="scientific">Vogesella facilis</name>
    <dbReference type="NCBI Taxonomy" id="1655232"/>
    <lineage>
        <taxon>Bacteria</taxon>
        <taxon>Pseudomonadati</taxon>
        <taxon>Pseudomonadota</taxon>
        <taxon>Betaproteobacteria</taxon>
        <taxon>Neisseriales</taxon>
        <taxon>Chromobacteriaceae</taxon>
        <taxon>Vogesella</taxon>
    </lineage>
</organism>
<dbReference type="EMBL" id="JBHRXN010000014">
    <property type="protein sequence ID" value="MFC3532013.1"/>
    <property type="molecule type" value="Genomic_DNA"/>
</dbReference>
<evidence type="ECO:0000313" key="1">
    <source>
        <dbReference type="EMBL" id="MFC3532013.1"/>
    </source>
</evidence>
<protein>
    <submittedName>
        <fullName evidence="1">Uncharacterized protein</fullName>
    </submittedName>
</protein>
<name>A0ABV7RDU6_9NEIS</name>
<proteinExistence type="predicted"/>
<gene>
    <name evidence="1" type="ORF">ACFOLG_07420</name>
</gene>
<sequence length="71" mass="7564">MTGFLLPAGGQVNIESKVDHIDIGERGRWTVTVLHVPHQIADEACGQPETVTQLVAHALQAVPAQLVLAQS</sequence>
<dbReference type="Proteomes" id="UP001595741">
    <property type="component" value="Unassembled WGS sequence"/>
</dbReference>